<dbReference type="PROSITE" id="PS51257">
    <property type="entry name" value="PROKAR_LIPOPROTEIN"/>
    <property type="match status" value="1"/>
</dbReference>
<keyword evidence="2" id="KW-1185">Reference proteome</keyword>
<proteinExistence type="predicted"/>
<dbReference type="RefSeq" id="WP_152573851.1">
    <property type="nucleotide sequence ID" value="NZ_VIKU02000002.1"/>
</dbReference>
<dbReference type="EMBL" id="VIKU02000002">
    <property type="protein sequence ID" value="NHF59338.1"/>
    <property type="molecule type" value="Genomic_DNA"/>
</dbReference>
<sequence>MKLFSVLLGLLLVITSCEDVIEVDTPSEPPRLAIDGLIRISDTTATAQTVRIKAELTSSFFGEVSPANLESISITNLDYVPSGPLDSNVRQLTEVVPGVYESNINTRFLVEGELNLSITHEGQRYLAITEFAPSSPIDEVSQGDGTLFGGEETEVIISFTDDAERNDYYLFDFDFDEYLVTEDEFYNGQTFEFSYFYDDDVIPGMEVEISILGIDESFYNYMNQLIVQADSGSQGPFQTPSATVRGNIINVTNIDNIDTFDNVEDSNNFALGYFAVSQTFSQSLTIE</sequence>
<comment type="caution">
    <text evidence="1">The sequence shown here is derived from an EMBL/GenBank/DDBJ whole genome shotgun (WGS) entry which is preliminary data.</text>
</comment>
<organism evidence="1 2">
    <name type="scientific">Pelagihabitans pacificus</name>
    <dbReference type="NCBI Taxonomy" id="2696054"/>
    <lineage>
        <taxon>Bacteria</taxon>
        <taxon>Pseudomonadati</taxon>
        <taxon>Bacteroidota</taxon>
        <taxon>Flavobacteriia</taxon>
        <taxon>Flavobacteriales</taxon>
        <taxon>Flavobacteriaceae</taxon>
        <taxon>Pelagihabitans</taxon>
    </lineage>
</organism>
<reference evidence="1" key="2">
    <citation type="submission" date="2020-03" db="EMBL/GenBank/DDBJ databases">
        <title>Flavobacteriaceae bacterium strain TP-CH-4, a member of the family Flavobacteriaceae isolated from a deep-sea seamount.</title>
        <authorList>
            <person name="Zhang D.-C."/>
        </authorList>
    </citation>
    <scope>NUCLEOTIDE SEQUENCE</scope>
    <source>
        <strain evidence="1">TP-CH-4</strain>
    </source>
</reference>
<gene>
    <name evidence="1" type="ORF">FK220_008300</name>
</gene>
<dbReference type="AlphaFoldDB" id="A0A967AUM5"/>
<dbReference type="Proteomes" id="UP000707206">
    <property type="component" value="Unassembled WGS sequence"/>
</dbReference>
<evidence type="ECO:0000313" key="1">
    <source>
        <dbReference type="EMBL" id="NHF59338.1"/>
    </source>
</evidence>
<reference evidence="1" key="1">
    <citation type="submission" date="2019-07" db="EMBL/GenBank/DDBJ databases">
        <authorList>
            <person name="De-Chao Zhang Q."/>
        </authorList>
    </citation>
    <scope>NUCLEOTIDE SEQUENCE</scope>
    <source>
        <strain evidence="1">TP-CH-4</strain>
    </source>
</reference>
<protein>
    <submittedName>
        <fullName evidence="1">DUF4249 family protein</fullName>
    </submittedName>
</protein>
<evidence type="ECO:0000313" key="2">
    <source>
        <dbReference type="Proteomes" id="UP000707206"/>
    </source>
</evidence>
<name>A0A967AUM5_9FLAO</name>
<accession>A0A967AUM5</accession>